<proteinExistence type="predicted"/>
<organism evidence="1 2">
    <name type="scientific">Hoeflea phototrophica (strain DSM 17068 / NCIMB 14078 / DFL-43)</name>
    <dbReference type="NCBI Taxonomy" id="411684"/>
    <lineage>
        <taxon>Bacteria</taxon>
        <taxon>Pseudomonadati</taxon>
        <taxon>Pseudomonadota</taxon>
        <taxon>Alphaproteobacteria</taxon>
        <taxon>Hyphomicrobiales</taxon>
        <taxon>Rhizobiaceae</taxon>
        <taxon>Hoeflea</taxon>
    </lineage>
</organism>
<comment type="caution">
    <text evidence="1">The sequence shown here is derived from an EMBL/GenBank/DDBJ whole genome shotgun (WGS) entry which is preliminary data.</text>
</comment>
<dbReference type="EMBL" id="ABIA03000002">
    <property type="protein sequence ID" value="EDQ33925.1"/>
    <property type="molecule type" value="Genomic_DNA"/>
</dbReference>
<keyword evidence="2" id="KW-1185">Reference proteome</keyword>
<reference evidence="1 2" key="1">
    <citation type="submission" date="2007-10" db="EMBL/GenBank/DDBJ databases">
        <authorList>
            <person name="Wagner-Dobler I."/>
            <person name="Ferriera S."/>
            <person name="Johnson J."/>
            <person name="Kravitz S."/>
            <person name="Beeson K."/>
            <person name="Sutton G."/>
            <person name="Rogers Y.-H."/>
            <person name="Friedman R."/>
            <person name="Frazier M."/>
            <person name="Venter J.C."/>
        </authorList>
    </citation>
    <scope>NUCLEOTIDE SEQUENCE [LARGE SCALE GENOMIC DNA]</scope>
    <source>
        <strain evidence="1 2">DFL-43</strain>
    </source>
</reference>
<dbReference type="STRING" id="411684.HPDFL43_05710"/>
<evidence type="ECO:0000313" key="2">
    <source>
        <dbReference type="Proteomes" id="UP000004291"/>
    </source>
</evidence>
<reference evidence="1 2" key="2">
    <citation type="submission" date="2012-06" db="EMBL/GenBank/DDBJ databases">
        <authorList>
            <person name="Fiebig A."/>
        </authorList>
    </citation>
    <scope>NUCLEOTIDE SEQUENCE [LARGE SCALE GENOMIC DNA]</scope>
    <source>
        <strain evidence="1 2">DFL-43</strain>
    </source>
</reference>
<sequence>MLRNSWFYRIKAAQRDLIALSGGIERAAEISGFSKSHVGRWNNAQDTDLMPLNAVLVLEEHCGVALVTSVMAELNGRRLIDESEGAGASADVLSAYAETVRHAGEMMSAGAIALADGKVTAAEAISVDRAVSVLERGLADFRQTLARVRAGEIRIVGGEGA</sequence>
<evidence type="ECO:0000313" key="1">
    <source>
        <dbReference type="EMBL" id="EDQ33925.1"/>
    </source>
</evidence>
<dbReference type="Proteomes" id="UP000004291">
    <property type="component" value="Chromosome"/>
</dbReference>
<dbReference type="eggNOG" id="ENOG502ZBNZ">
    <property type="taxonomic scope" value="Bacteria"/>
</dbReference>
<gene>
    <name evidence="1" type="ORF">HPDFL43_05710</name>
</gene>
<accession>A9D4P2</accession>
<dbReference type="OrthoDB" id="8452369at2"/>
<dbReference type="RefSeq" id="WP_007196931.1">
    <property type="nucleotide sequence ID" value="NZ_CM002917.1"/>
</dbReference>
<protein>
    <submittedName>
        <fullName evidence="1">Uncharacterized protein</fullName>
    </submittedName>
</protein>
<name>A9D4P2_HOEPD</name>
<dbReference type="AlphaFoldDB" id="A9D4P2"/>
<dbReference type="HOGENOM" id="CLU_1641439_0_0_5"/>